<accession>A0A914H3E4</accession>
<dbReference type="Proteomes" id="UP000887572">
    <property type="component" value="Unplaced"/>
</dbReference>
<keyword evidence="1" id="KW-1133">Transmembrane helix</keyword>
<sequence>MTKEGKRNWKCQKKERRSDLIGNTQKIKMSIIYFLLGILITCPPLLQLSDDQHTPTTSLHLTGDSQTRNVVPFNALQQCMPPYPGNDDAYVLEFRLPRDSRHCDDGILICYPSTLSSSHVLVMSGQVWIPITEVQGNATLLENAVYHQPKKQQPNYIIVPLGNKILNYGDIIVLTGNLKNGTKEFFVHLNNNFAQCSKIWDSLATLIFKLMKTPNTIITSDNGFYTRQYNSAPWSLICPYYTSKNKNASELPLPPWAIAHIITETDHFENTDILVTNSSTGHLLMFENGEAKKVPVNPIHYTQIVKNNKTFTVLVNMTVQENFDEDSEVRINFFNKALEFHELYGTTVMRLKLTLKNRTMSFNSFNKEWKVNVQDNNYTFTMFEKSTDEKDNNTHTTTGLTATDPIELIPINLSFQIHVTKNGFRVKLNNKPMDVNKRMLNYPAKEPVHDIQYITVEHNNITLADGTDVTVICMPQANCVNKR</sequence>
<keyword evidence="1" id="KW-0812">Transmembrane</keyword>
<organism evidence="2 3">
    <name type="scientific">Globodera rostochiensis</name>
    <name type="common">Golden nematode worm</name>
    <name type="synonym">Heterodera rostochiensis</name>
    <dbReference type="NCBI Taxonomy" id="31243"/>
    <lineage>
        <taxon>Eukaryota</taxon>
        <taxon>Metazoa</taxon>
        <taxon>Ecdysozoa</taxon>
        <taxon>Nematoda</taxon>
        <taxon>Chromadorea</taxon>
        <taxon>Rhabditida</taxon>
        <taxon>Tylenchina</taxon>
        <taxon>Tylenchomorpha</taxon>
        <taxon>Tylenchoidea</taxon>
        <taxon>Heteroderidae</taxon>
        <taxon>Heteroderinae</taxon>
        <taxon>Globodera</taxon>
    </lineage>
</organism>
<dbReference type="WBParaSite" id="Gr19_v10_g13779.t1">
    <property type="protein sequence ID" value="Gr19_v10_g13779.t1"/>
    <property type="gene ID" value="Gr19_v10_g13779"/>
</dbReference>
<evidence type="ECO:0000313" key="3">
    <source>
        <dbReference type="WBParaSite" id="Gr19_v10_g13779.t1"/>
    </source>
</evidence>
<dbReference type="AlphaFoldDB" id="A0A914H3E4"/>
<protein>
    <submittedName>
        <fullName evidence="3">Galectin</fullName>
    </submittedName>
</protein>
<name>A0A914H3E4_GLORO</name>
<keyword evidence="1" id="KW-0472">Membrane</keyword>
<evidence type="ECO:0000256" key="1">
    <source>
        <dbReference type="SAM" id="Phobius"/>
    </source>
</evidence>
<evidence type="ECO:0000313" key="2">
    <source>
        <dbReference type="Proteomes" id="UP000887572"/>
    </source>
</evidence>
<keyword evidence="2" id="KW-1185">Reference proteome</keyword>
<reference evidence="3" key="1">
    <citation type="submission" date="2022-11" db="UniProtKB">
        <authorList>
            <consortium name="WormBaseParasite"/>
        </authorList>
    </citation>
    <scope>IDENTIFICATION</scope>
</reference>
<feature type="transmembrane region" description="Helical" evidence="1">
    <location>
        <begin position="27"/>
        <end position="46"/>
    </location>
</feature>
<proteinExistence type="predicted"/>